<feature type="chain" id="PRO_5046519653" description="LysM domain-containing protein" evidence="2">
    <location>
        <begin position="29"/>
        <end position="240"/>
    </location>
</feature>
<keyword evidence="2" id="KW-0732">Signal</keyword>
<protein>
    <recommendedName>
        <fullName evidence="5">LysM domain-containing protein</fullName>
    </recommendedName>
</protein>
<evidence type="ECO:0008006" key="5">
    <source>
        <dbReference type="Google" id="ProtNLM"/>
    </source>
</evidence>
<dbReference type="Proteomes" id="UP001597541">
    <property type="component" value="Unassembled WGS sequence"/>
</dbReference>
<organism evidence="3 4">
    <name type="scientific">Paenibacillus gansuensis</name>
    <dbReference type="NCBI Taxonomy" id="306542"/>
    <lineage>
        <taxon>Bacteria</taxon>
        <taxon>Bacillati</taxon>
        <taxon>Bacillota</taxon>
        <taxon>Bacilli</taxon>
        <taxon>Bacillales</taxon>
        <taxon>Paenibacillaceae</taxon>
        <taxon>Paenibacillus</taxon>
    </lineage>
</organism>
<evidence type="ECO:0000256" key="2">
    <source>
        <dbReference type="SAM" id="SignalP"/>
    </source>
</evidence>
<evidence type="ECO:0000256" key="1">
    <source>
        <dbReference type="SAM" id="MobiDB-lite"/>
    </source>
</evidence>
<evidence type="ECO:0000313" key="4">
    <source>
        <dbReference type="Proteomes" id="UP001597541"/>
    </source>
</evidence>
<proteinExistence type="predicted"/>
<accession>A0ABW5PH83</accession>
<keyword evidence="4" id="KW-1185">Reference proteome</keyword>
<dbReference type="RefSeq" id="WP_377604073.1">
    <property type="nucleotide sequence ID" value="NZ_JBHUME010000009.1"/>
</dbReference>
<feature type="signal peptide" evidence="2">
    <location>
        <begin position="1"/>
        <end position="28"/>
    </location>
</feature>
<dbReference type="EMBL" id="JBHUME010000009">
    <property type="protein sequence ID" value="MFD2613850.1"/>
    <property type="molecule type" value="Genomic_DNA"/>
</dbReference>
<feature type="compositionally biased region" description="Low complexity" evidence="1">
    <location>
        <begin position="31"/>
        <end position="49"/>
    </location>
</feature>
<gene>
    <name evidence="3" type="ORF">ACFSUF_15645</name>
</gene>
<reference evidence="4" key="1">
    <citation type="journal article" date="2019" name="Int. J. Syst. Evol. Microbiol.">
        <title>The Global Catalogue of Microorganisms (GCM) 10K type strain sequencing project: providing services to taxonomists for standard genome sequencing and annotation.</title>
        <authorList>
            <consortium name="The Broad Institute Genomics Platform"/>
            <consortium name="The Broad Institute Genome Sequencing Center for Infectious Disease"/>
            <person name="Wu L."/>
            <person name="Ma J."/>
        </authorList>
    </citation>
    <scope>NUCLEOTIDE SEQUENCE [LARGE SCALE GENOMIC DNA]</scope>
    <source>
        <strain evidence="4">KCTC 3950</strain>
    </source>
</reference>
<feature type="compositionally biased region" description="Basic and acidic residues" evidence="1">
    <location>
        <begin position="51"/>
        <end position="62"/>
    </location>
</feature>
<comment type="caution">
    <text evidence="3">The sequence shown here is derived from an EMBL/GenBank/DDBJ whole genome shotgun (WGS) entry which is preliminary data.</text>
</comment>
<sequence length="240" mass="26020">MNKNKTKWIAAKLLAAAALLALALPVSASGPASSETAPGTAAAPAQPTTDGVEHHHRDGKGWHRGFNEELLRALKTDEAGLKAQLKAGKSLAEIAQAKGVSRAELKDIMTRAFDQRLNQKKQRFYANLDRIIDAKGGMFGGGKRMMRFDFTAAGTVLGMQESEVHEALRAGKTLAELAKEKGIDPQKLIDAQVKDMSEKVNEKVKSGKLTQTEADQLKAKLTEHITDMVNNGGFLHTPRR</sequence>
<evidence type="ECO:0000313" key="3">
    <source>
        <dbReference type="EMBL" id="MFD2613850.1"/>
    </source>
</evidence>
<name>A0ABW5PH83_9BACL</name>
<feature type="region of interest" description="Disordered" evidence="1">
    <location>
        <begin position="30"/>
        <end position="62"/>
    </location>
</feature>